<proteinExistence type="predicted"/>
<dbReference type="GO" id="GO:0006310">
    <property type="term" value="P:DNA recombination"/>
    <property type="evidence" value="ECO:0007669"/>
    <property type="project" value="UniProtKB-KW"/>
</dbReference>
<sequence length="168" mass="18839">MRGKRTVTLTIDKVRTLSSLVPSSGRAESTVAYLVGMVALLRLKEVAQLELSDIAVDRSGSFMVVTVQRSKTDQAGTGQKVYVGCTSWTPSSIKEREDPWCALHRLLRYLQRDRRSSCGIRLFAVSYKQLSSDIKDLVTTVLGDDYPAEEIGKRTSHEYEEDWCVFIG</sequence>
<accession>A0A7J6NP32</accession>
<dbReference type="GO" id="GO:0015074">
    <property type="term" value="P:DNA integration"/>
    <property type="evidence" value="ECO:0007669"/>
    <property type="project" value="InterPro"/>
</dbReference>
<dbReference type="Proteomes" id="UP000541610">
    <property type="component" value="Unassembled WGS sequence"/>
</dbReference>
<name>A0A7J6NP32_PEROL</name>
<dbReference type="InterPro" id="IPR011010">
    <property type="entry name" value="DNA_brk_join_enz"/>
</dbReference>
<evidence type="ECO:0000313" key="3">
    <source>
        <dbReference type="Proteomes" id="UP000541610"/>
    </source>
</evidence>
<gene>
    <name evidence="2" type="ORF">FOZ60_006311</name>
</gene>
<evidence type="ECO:0000313" key="2">
    <source>
        <dbReference type="EMBL" id="KAF4685634.1"/>
    </source>
</evidence>
<dbReference type="GO" id="GO:0003677">
    <property type="term" value="F:DNA binding"/>
    <property type="evidence" value="ECO:0007669"/>
    <property type="project" value="InterPro"/>
</dbReference>
<evidence type="ECO:0000256" key="1">
    <source>
        <dbReference type="ARBA" id="ARBA00023172"/>
    </source>
</evidence>
<dbReference type="InterPro" id="IPR013762">
    <property type="entry name" value="Integrase-like_cat_sf"/>
</dbReference>
<dbReference type="EMBL" id="JABANP010000255">
    <property type="protein sequence ID" value="KAF4685634.1"/>
    <property type="molecule type" value="Genomic_DNA"/>
</dbReference>
<evidence type="ECO:0008006" key="4">
    <source>
        <dbReference type="Google" id="ProtNLM"/>
    </source>
</evidence>
<dbReference type="AlphaFoldDB" id="A0A7J6NP32"/>
<dbReference type="Gene3D" id="1.10.443.10">
    <property type="entry name" value="Intergrase catalytic core"/>
    <property type="match status" value="1"/>
</dbReference>
<protein>
    <recommendedName>
        <fullName evidence="4">Tyr recombinase domain-containing protein</fullName>
    </recommendedName>
</protein>
<keyword evidence="1" id="KW-0233">DNA recombination</keyword>
<organism evidence="2 3">
    <name type="scientific">Perkinsus olseni</name>
    <name type="common">Perkinsus atlanticus</name>
    <dbReference type="NCBI Taxonomy" id="32597"/>
    <lineage>
        <taxon>Eukaryota</taxon>
        <taxon>Sar</taxon>
        <taxon>Alveolata</taxon>
        <taxon>Perkinsozoa</taxon>
        <taxon>Perkinsea</taxon>
        <taxon>Perkinsida</taxon>
        <taxon>Perkinsidae</taxon>
        <taxon>Perkinsus</taxon>
    </lineage>
</organism>
<dbReference type="SUPFAM" id="SSF56349">
    <property type="entry name" value="DNA breaking-rejoining enzymes"/>
    <property type="match status" value="1"/>
</dbReference>
<reference evidence="2 3" key="1">
    <citation type="submission" date="2020-04" db="EMBL/GenBank/DDBJ databases">
        <title>Perkinsus olseni comparative genomics.</title>
        <authorList>
            <person name="Bogema D.R."/>
        </authorList>
    </citation>
    <scope>NUCLEOTIDE SEQUENCE [LARGE SCALE GENOMIC DNA]</scope>
    <source>
        <strain evidence="2">00978-12</strain>
    </source>
</reference>
<comment type="caution">
    <text evidence="2">The sequence shown here is derived from an EMBL/GenBank/DDBJ whole genome shotgun (WGS) entry which is preliminary data.</text>
</comment>